<sequence length="74" mass="7747">MSPEKLVYMANQIATFFASQSEADAPAAVAQHLEQFWEPRMRRGIVDFVAAGGTGLDPVAAKAVALLAADAKAG</sequence>
<keyword evidence="2" id="KW-1185">Reference proteome</keyword>
<gene>
    <name evidence="1" type="ORF">GGR25_003406</name>
</gene>
<protein>
    <submittedName>
        <fullName evidence="1">Formate dehydrogenase subunit delta</fullName>
        <ecNumber evidence="1">1.17.1.9</ecNumber>
    </submittedName>
</protein>
<evidence type="ECO:0000313" key="1">
    <source>
        <dbReference type="EMBL" id="MBB3932348.1"/>
    </source>
</evidence>
<name>A0A840ASZ6_9HYPH</name>
<dbReference type="Pfam" id="PF11390">
    <property type="entry name" value="FdsD"/>
    <property type="match status" value="1"/>
</dbReference>
<reference evidence="1 2" key="1">
    <citation type="submission" date="2020-08" db="EMBL/GenBank/DDBJ databases">
        <title>Genomic Encyclopedia of Type Strains, Phase IV (KMG-IV): sequencing the most valuable type-strain genomes for metagenomic binning, comparative biology and taxonomic classification.</title>
        <authorList>
            <person name="Goeker M."/>
        </authorList>
    </citation>
    <scope>NUCLEOTIDE SEQUENCE [LARGE SCALE GENOMIC DNA]</scope>
    <source>
        <strain evidence="1 2">DSM 25966</strain>
    </source>
</reference>
<accession>A0A840ASZ6</accession>
<proteinExistence type="predicted"/>
<comment type="caution">
    <text evidence="1">The sequence shown here is derived from an EMBL/GenBank/DDBJ whole genome shotgun (WGS) entry which is preliminary data.</text>
</comment>
<dbReference type="RefSeq" id="WP_183399991.1">
    <property type="nucleotide sequence ID" value="NZ_JACIDS010000004.1"/>
</dbReference>
<dbReference type="Proteomes" id="UP000553963">
    <property type="component" value="Unassembled WGS sequence"/>
</dbReference>
<keyword evidence="1" id="KW-0560">Oxidoreductase</keyword>
<dbReference type="EMBL" id="JACIDS010000004">
    <property type="protein sequence ID" value="MBB3932348.1"/>
    <property type="molecule type" value="Genomic_DNA"/>
</dbReference>
<dbReference type="EC" id="1.17.1.9" evidence="1"/>
<dbReference type="GO" id="GO:0008863">
    <property type="term" value="F:formate dehydrogenase (NAD+) activity"/>
    <property type="evidence" value="ECO:0007669"/>
    <property type="project" value="UniProtKB-EC"/>
</dbReference>
<dbReference type="AlphaFoldDB" id="A0A840ASZ6"/>
<organism evidence="1 2">
    <name type="scientific">Kaistia hirudinis</name>
    <dbReference type="NCBI Taxonomy" id="1293440"/>
    <lineage>
        <taxon>Bacteria</taxon>
        <taxon>Pseudomonadati</taxon>
        <taxon>Pseudomonadota</taxon>
        <taxon>Alphaproteobacteria</taxon>
        <taxon>Hyphomicrobiales</taxon>
        <taxon>Kaistiaceae</taxon>
        <taxon>Kaistia</taxon>
    </lineage>
</organism>
<dbReference type="InterPro" id="IPR021074">
    <property type="entry name" value="Formate_DH_dsu"/>
</dbReference>
<evidence type="ECO:0000313" key="2">
    <source>
        <dbReference type="Proteomes" id="UP000553963"/>
    </source>
</evidence>